<proteinExistence type="predicted"/>
<keyword evidence="2" id="KW-1185">Reference proteome</keyword>
<dbReference type="AlphaFoldDB" id="A0A1N6EEX5"/>
<dbReference type="STRING" id="226505.SAMN05444394_2067"/>
<reference evidence="2" key="1">
    <citation type="submission" date="2016-11" db="EMBL/GenBank/DDBJ databases">
        <authorList>
            <person name="Varghese N."/>
            <person name="Submissions S."/>
        </authorList>
    </citation>
    <scope>NUCLEOTIDE SEQUENCE [LARGE SCALE GENOMIC DNA]</scope>
    <source>
        <strain evidence="2">DSM 15292</strain>
    </source>
</reference>
<name>A0A1N6EEX5_9BACT</name>
<protein>
    <submittedName>
        <fullName evidence="1">Uncharacterized protein</fullName>
    </submittedName>
</protein>
<dbReference type="OrthoDB" id="826316at2"/>
<evidence type="ECO:0000313" key="2">
    <source>
        <dbReference type="Proteomes" id="UP000185221"/>
    </source>
</evidence>
<dbReference type="Proteomes" id="UP000185221">
    <property type="component" value="Unassembled WGS sequence"/>
</dbReference>
<evidence type="ECO:0000313" key="1">
    <source>
        <dbReference type="EMBL" id="SIN81556.1"/>
    </source>
</evidence>
<dbReference type="RefSeq" id="WP_074224731.1">
    <property type="nucleotide sequence ID" value="NZ_FSRC01000001.1"/>
</dbReference>
<gene>
    <name evidence="1" type="ORF">SAMN05444394_2067</name>
</gene>
<sequence length="186" mass="21964">MYNKIKSIVTGYKIKKLTLGEIEVKLACQKKFSTLDPLAPLRSIKHELLKSPIQSLKQVNFKPCWEKKNFSVEQLIPTHEATFRVNHNNYLVKRYVTKHQHRSVSIYVYQVDGETFAVFTRKYDYGDFHRQLVNSFLEKYNLEGNSKTAHCIKSNEYAMFFSHFGHSHTLIWNNQTELDRFLSILE</sequence>
<dbReference type="EMBL" id="FSRC01000001">
    <property type="protein sequence ID" value="SIN81556.1"/>
    <property type="molecule type" value="Genomic_DNA"/>
</dbReference>
<organism evidence="1 2">
    <name type="scientific">Algoriphagus halophilus</name>
    <dbReference type="NCBI Taxonomy" id="226505"/>
    <lineage>
        <taxon>Bacteria</taxon>
        <taxon>Pseudomonadati</taxon>
        <taxon>Bacteroidota</taxon>
        <taxon>Cytophagia</taxon>
        <taxon>Cytophagales</taxon>
        <taxon>Cyclobacteriaceae</taxon>
        <taxon>Algoriphagus</taxon>
    </lineage>
</organism>
<accession>A0A1N6EEX5</accession>